<gene>
    <name evidence="2" type="ORF">CVT25_001974</name>
</gene>
<name>A0A409WQT8_PSICY</name>
<dbReference type="OrthoDB" id="3259198at2759"/>
<dbReference type="EMBL" id="NHYD01003307">
    <property type="protein sequence ID" value="PPQ80850.1"/>
    <property type="molecule type" value="Genomic_DNA"/>
</dbReference>
<proteinExistence type="predicted"/>
<feature type="compositionally biased region" description="Polar residues" evidence="1">
    <location>
        <begin position="30"/>
        <end position="41"/>
    </location>
</feature>
<sequence>MLHTIHLAAIKLLEAIGAFSKTEARKAASRSGNYQDSTTAPLSRVHDDDAAVQEDGDQQDFVSLSLDTSSNILPAVKKLPKIIQAIQSSPQRKQAWFKQLEDSF</sequence>
<evidence type="ECO:0000313" key="2">
    <source>
        <dbReference type="EMBL" id="PPQ80850.1"/>
    </source>
</evidence>
<feature type="region of interest" description="Disordered" evidence="1">
    <location>
        <begin position="26"/>
        <end position="56"/>
    </location>
</feature>
<dbReference type="AlphaFoldDB" id="A0A409WQT8"/>
<dbReference type="Proteomes" id="UP000283269">
    <property type="component" value="Unassembled WGS sequence"/>
</dbReference>
<evidence type="ECO:0000256" key="1">
    <source>
        <dbReference type="SAM" id="MobiDB-lite"/>
    </source>
</evidence>
<dbReference type="InParanoid" id="A0A409WQT8"/>
<keyword evidence="3" id="KW-1185">Reference proteome</keyword>
<reference evidence="2 3" key="1">
    <citation type="journal article" date="2018" name="Evol. Lett.">
        <title>Horizontal gene cluster transfer increased hallucinogenic mushroom diversity.</title>
        <authorList>
            <person name="Reynolds H.T."/>
            <person name="Vijayakumar V."/>
            <person name="Gluck-Thaler E."/>
            <person name="Korotkin H.B."/>
            <person name="Matheny P.B."/>
            <person name="Slot J.C."/>
        </authorList>
    </citation>
    <scope>NUCLEOTIDE SEQUENCE [LARGE SCALE GENOMIC DNA]</scope>
    <source>
        <strain evidence="2 3">2631</strain>
    </source>
</reference>
<accession>A0A409WQT8</accession>
<organism evidence="2 3">
    <name type="scientific">Psilocybe cyanescens</name>
    <dbReference type="NCBI Taxonomy" id="93625"/>
    <lineage>
        <taxon>Eukaryota</taxon>
        <taxon>Fungi</taxon>
        <taxon>Dikarya</taxon>
        <taxon>Basidiomycota</taxon>
        <taxon>Agaricomycotina</taxon>
        <taxon>Agaricomycetes</taxon>
        <taxon>Agaricomycetidae</taxon>
        <taxon>Agaricales</taxon>
        <taxon>Agaricineae</taxon>
        <taxon>Strophariaceae</taxon>
        <taxon>Psilocybe</taxon>
    </lineage>
</organism>
<dbReference type="STRING" id="93625.A0A409WQT8"/>
<protein>
    <submittedName>
        <fullName evidence="2">Uncharacterized protein</fullName>
    </submittedName>
</protein>
<evidence type="ECO:0000313" key="3">
    <source>
        <dbReference type="Proteomes" id="UP000283269"/>
    </source>
</evidence>
<comment type="caution">
    <text evidence="2">The sequence shown here is derived from an EMBL/GenBank/DDBJ whole genome shotgun (WGS) entry which is preliminary data.</text>
</comment>